<dbReference type="PANTHER" id="PTHR35377:SF4">
    <property type="entry name" value="PREVENT-HOST-DEATH FAMILY PROTEIN"/>
    <property type="match status" value="1"/>
</dbReference>
<proteinExistence type="inferred from homology"/>
<name>A0A5C7SF48_THASP</name>
<evidence type="ECO:0000313" key="3">
    <source>
        <dbReference type="EMBL" id="TXH82464.1"/>
    </source>
</evidence>
<dbReference type="SUPFAM" id="SSF143120">
    <property type="entry name" value="YefM-like"/>
    <property type="match status" value="1"/>
</dbReference>
<evidence type="ECO:0000256" key="1">
    <source>
        <dbReference type="ARBA" id="ARBA00009981"/>
    </source>
</evidence>
<dbReference type="InterPro" id="IPR006442">
    <property type="entry name" value="Antitoxin_Phd/YefM"/>
</dbReference>
<comment type="similarity">
    <text evidence="1 2">Belongs to the phD/YefM antitoxin family.</text>
</comment>
<protein>
    <recommendedName>
        <fullName evidence="2">Antitoxin</fullName>
    </recommendedName>
</protein>
<dbReference type="AlphaFoldDB" id="A0A5C7SF48"/>
<dbReference type="InterPro" id="IPR051416">
    <property type="entry name" value="phD-YefM_TA_antitoxins"/>
</dbReference>
<dbReference type="InterPro" id="IPR036165">
    <property type="entry name" value="YefM-like_sf"/>
</dbReference>
<dbReference type="NCBIfam" id="TIGR01552">
    <property type="entry name" value="phd_fam"/>
    <property type="match status" value="1"/>
</dbReference>
<organism evidence="3 4">
    <name type="scientific">Thauera aminoaromatica</name>
    <dbReference type="NCBI Taxonomy" id="164330"/>
    <lineage>
        <taxon>Bacteria</taxon>
        <taxon>Pseudomonadati</taxon>
        <taxon>Pseudomonadota</taxon>
        <taxon>Betaproteobacteria</taxon>
        <taxon>Rhodocyclales</taxon>
        <taxon>Zoogloeaceae</taxon>
        <taxon>Thauera</taxon>
    </lineage>
</organism>
<accession>A0A5C7SF48</accession>
<dbReference type="Pfam" id="PF02604">
    <property type="entry name" value="PhdYeFM_antitox"/>
    <property type="match status" value="1"/>
</dbReference>
<evidence type="ECO:0000256" key="2">
    <source>
        <dbReference type="RuleBase" id="RU362080"/>
    </source>
</evidence>
<reference evidence="3 4" key="1">
    <citation type="submission" date="2018-09" db="EMBL/GenBank/DDBJ databases">
        <title>Metagenome Assembled Genomes from an Advanced Water Purification Facility.</title>
        <authorList>
            <person name="Stamps B.W."/>
            <person name="Spear J.R."/>
        </authorList>
    </citation>
    <scope>NUCLEOTIDE SEQUENCE [LARGE SCALE GENOMIC DNA]</scope>
    <source>
        <strain evidence="3">Bin_27_1</strain>
    </source>
</reference>
<comment type="caution">
    <text evidence="3">The sequence shown here is derived from an EMBL/GenBank/DDBJ whole genome shotgun (WGS) entry which is preliminary data.</text>
</comment>
<evidence type="ECO:0000313" key="4">
    <source>
        <dbReference type="Proteomes" id="UP000321192"/>
    </source>
</evidence>
<dbReference type="Proteomes" id="UP000321192">
    <property type="component" value="Unassembled WGS sequence"/>
</dbReference>
<sequence length="77" mass="8455">MRTVSLADAKAHLSELVTQVAAGEEVVITRHGQPIVRLCGLEKAKAPLASRAQFRAQLPRLEKPSALLIQGQREDER</sequence>
<gene>
    <name evidence="3" type="ORF">E6Q80_15415</name>
</gene>
<comment type="function">
    <text evidence="2">Antitoxin component of a type II toxin-antitoxin (TA) system.</text>
</comment>
<dbReference type="PANTHER" id="PTHR35377">
    <property type="entry name" value="ANTITOXIN VAPB49-RELATED-RELATED"/>
    <property type="match status" value="1"/>
</dbReference>
<dbReference type="EMBL" id="SSFD01000243">
    <property type="protein sequence ID" value="TXH82464.1"/>
    <property type="molecule type" value="Genomic_DNA"/>
</dbReference>
<dbReference type="Gene3D" id="3.40.1620.10">
    <property type="entry name" value="YefM-like domain"/>
    <property type="match status" value="1"/>
</dbReference>